<dbReference type="InterPro" id="IPR020631">
    <property type="entry name" value="THF_DH/CycHdrlase_NAD-bd_dom"/>
</dbReference>
<comment type="caution">
    <text evidence="11">The sequence shown here is derived from an EMBL/GenBank/DDBJ whole genome shotgun (WGS) entry which is preliminary data.</text>
</comment>
<comment type="pathway">
    <text evidence="1">One-carbon metabolism; tetrahydrofolate interconversion.</text>
</comment>
<dbReference type="Pfam" id="PF02882">
    <property type="entry name" value="THF_DHG_CYH_C"/>
    <property type="match status" value="1"/>
</dbReference>
<evidence type="ECO:0000256" key="8">
    <source>
        <dbReference type="ARBA" id="ARBA00023268"/>
    </source>
</evidence>
<evidence type="ECO:0000256" key="1">
    <source>
        <dbReference type="ARBA" id="ARBA00004777"/>
    </source>
</evidence>
<accession>A0A1F4UML1</accession>
<dbReference type="InterPro" id="IPR000672">
    <property type="entry name" value="THF_DH/CycHdrlase"/>
</dbReference>
<dbReference type="GO" id="GO:0004488">
    <property type="term" value="F:methylenetetrahydrofolate dehydrogenase (NADP+) activity"/>
    <property type="evidence" value="ECO:0007669"/>
    <property type="project" value="InterPro"/>
</dbReference>
<gene>
    <name evidence="11" type="ORF">A2V49_03330</name>
</gene>
<keyword evidence="8" id="KW-0511">Multifunctional enzyme</keyword>
<evidence type="ECO:0000256" key="6">
    <source>
        <dbReference type="ARBA" id="ARBA00023002"/>
    </source>
</evidence>
<keyword evidence="6" id="KW-0560">Oxidoreductase</keyword>
<dbReference type="InterPro" id="IPR036291">
    <property type="entry name" value="NAD(P)-bd_dom_sf"/>
</dbReference>
<dbReference type="InterPro" id="IPR046346">
    <property type="entry name" value="Aminoacid_DH-like_N_sf"/>
</dbReference>
<dbReference type="PRINTS" id="PR00085">
    <property type="entry name" value="THFDHDRGNASE"/>
</dbReference>
<dbReference type="Pfam" id="PF00763">
    <property type="entry name" value="THF_DHG_CYH"/>
    <property type="match status" value="1"/>
</dbReference>
<dbReference type="InterPro" id="IPR020630">
    <property type="entry name" value="THF_DH/CycHdrlase_cat_dom"/>
</dbReference>
<evidence type="ECO:0000256" key="7">
    <source>
        <dbReference type="ARBA" id="ARBA00023167"/>
    </source>
</evidence>
<evidence type="ECO:0008006" key="13">
    <source>
        <dbReference type="Google" id="ProtNLM"/>
    </source>
</evidence>
<keyword evidence="4" id="KW-0378">Hydrolase</keyword>
<sequence length="286" mass="31852">MINFDGKKEAENLDLIFIDRIKQFSLPKTLLILQIGDNLSSEKYINLKIKYCEKIGVGTIYKKIEPILSDGQIMDTVKNMLEDENIDGAIIQIPLPRQSLQNILNLIPYNKDLDLLSDKKREQFYQKNFNFLPPTVRALRHFLALDKINMAQRSITILGGGDLVGKPVAFYLSSLGAKVTVLDTEEITQTNFKNLSQITLQSIYHKGQKIDSNLVISAMGKSYYLDPDDLKPGTSIVDFGSSIVNGATIGDLDTRDDISHLGYVSLSPGGMGPLVIRYLIANLIGL</sequence>
<organism evidence="11 12">
    <name type="scientific">candidate division WWE3 bacterium RBG_19FT_COMBO_34_6</name>
    <dbReference type="NCBI Taxonomy" id="1802612"/>
    <lineage>
        <taxon>Bacteria</taxon>
        <taxon>Katanobacteria</taxon>
    </lineage>
</organism>
<dbReference type="PANTHER" id="PTHR48099">
    <property type="entry name" value="C-1-TETRAHYDROFOLATE SYNTHASE, CYTOPLASMIC-RELATED"/>
    <property type="match status" value="1"/>
</dbReference>
<evidence type="ECO:0000256" key="5">
    <source>
        <dbReference type="ARBA" id="ARBA00022857"/>
    </source>
</evidence>
<dbReference type="EMBL" id="MEUV01000036">
    <property type="protein sequence ID" value="OGC45443.1"/>
    <property type="molecule type" value="Genomic_DNA"/>
</dbReference>
<dbReference type="GO" id="GO:0009086">
    <property type="term" value="P:methionine biosynthetic process"/>
    <property type="evidence" value="ECO:0007669"/>
    <property type="project" value="UniProtKB-KW"/>
</dbReference>
<dbReference type="SUPFAM" id="SSF51735">
    <property type="entry name" value="NAD(P)-binding Rossmann-fold domains"/>
    <property type="match status" value="1"/>
</dbReference>
<reference evidence="11 12" key="1">
    <citation type="journal article" date="2016" name="Nat. Commun.">
        <title>Thousands of microbial genomes shed light on interconnected biogeochemical processes in an aquifer system.</title>
        <authorList>
            <person name="Anantharaman K."/>
            <person name="Brown C.T."/>
            <person name="Hug L.A."/>
            <person name="Sharon I."/>
            <person name="Castelle C.J."/>
            <person name="Probst A.J."/>
            <person name="Thomas B.C."/>
            <person name="Singh A."/>
            <person name="Wilkins M.J."/>
            <person name="Karaoz U."/>
            <person name="Brodie E.L."/>
            <person name="Williams K.H."/>
            <person name="Hubbard S.S."/>
            <person name="Banfield J.F."/>
        </authorList>
    </citation>
    <scope>NUCLEOTIDE SEQUENCE [LARGE SCALE GENOMIC DNA]</scope>
</reference>
<feature type="domain" description="Tetrahydrofolate dehydrogenase/cyclohydrolase NAD(P)-binding" evidence="10">
    <location>
        <begin position="133"/>
        <end position="284"/>
    </location>
</feature>
<keyword evidence="7" id="KW-0486">Methionine biosynthesis</keyword>
<dbReference type="GO" id="GO:0005829">
    <property type="term" value="C:cytosol"/>
    <property type="evidence" value="ECO:0007669"/>
    <property type="project" value="TreeGrafter"/>
</dbReference>
<proteinExistence type="predicted"/>
<name>A0A1F4UML1_UNCKA</name>
<feature type="domain" description="Tetrahydrofolate dehydrogenase/cyclohydrolase catalytic" evidence="9">
    <location>
        <begin position="5"/>
        <end position="114"/>
    </location>
</feature>
<keyword evidence="2" id="KW-0554">One-carbon metabolism</keyword>
<dbReference type="Gene3D" id="3.40.50.720">
    <property type="entry name" value="NAD(P)-binding Rossmann-like Domain"/>
    <property type="match status" value="1"/>
</dbReference>
<dbReference type="Gene3D" id="3.40.50.10860">
    <property type="entry name" value="Leucine Dehydrogenase, chain A, domain 1"/>
    <property type="match status" value="1"/>
</dbReference>
<evidence type="ECO:0000259" key="9">
    <source>
        <dbReference type="Pfam" id="PF00763"/>
    </source>
</evidence>
<keyword evidence="5" id="KW-0521">NADP</keyword>
<dbReference type="GO" id="GO:0004477">
    <property type="term" value="F:methenyltetrahydrofolate cyclohydrolase activity"/>
    <property type="evidence" value="ECO:0007669"/>
    <property type="project" value="TreeGrafter"/>
</dbReference>
<dbReference type="Proteomes" id="UP000178615">
    <property type="component" value="Unassembled WGS sequence"/>
</dbReference>
<evidence type="ECO:0000313" key="11">
    <source>
        <dbReference type="EMBL" id="OGC45443.1"/>
    </source>
</evidence>
<evidence type="ECO:0000313" key="12">
    <source>
        <dbReference type="Proteomes" id="UP000178615"/>
    </source>
</evidence>
<dbReference type="PANTHER" id="PTHR48099:SF5">
    <property type="entry name" value="C-1-TETRAHYDROFOLATE SYNTHASE, CYTOPLASMIC"/>
    <property type="match status" value="1"/>
</dbReference>
<dbReference type="SUPFAM" id="SSF53223">
    <property type="entry name" value="Aminoacid dehydrogenase-like, N-terminal domain"/>
    <property type="match status" value="1"/>
</dbReference>
<evidence type="ECO:0000259" key="10">
    <source>
        <dbReference type="Pfam" id="PF02882"/>
    </source>
</evidence>
<protein>
    <recommendedName>
        <fullName evidence="13">Methenyltetrahydrofolate cyclohydrolase</fullName>
    </recommendedName>
</protein>
<keyword evidence="3" id="KW-0658">Purine biosynthesis</keyword>
<keyword evidence="7" id="KW-0028">Amino-acid biosynthesis</keyword>
<evidence type="ECO:0000256" key="2">
    <source>
        <dbReference type="ARBA" id="ARBA00022563"/>
    </source>
</evidence>
<evidence type="ECO:0000256" key="3">
    <source>
        <dbReference type="ARBA" id="ARBA00022755"/>
    </source>
</evidence>
<dbReference type="GO" id="GO:0006164">
    <property type="term" value="P:purine nucleotide biosynthetic process"/>
    <property type="evidence" value="ECO:0007669"/>
    <property type="project" value="UniProtKB-KW"/>
</dbReference>
<dbReference type="GO" id="GO:0035999">
    <property type="term" value="P:tetrahydrofolate interconversion"/>
    <property type="evidence" value="ECO:0007669"/>
    <property type="project" value="TreeGrafter"/>
</dbReference>
<dbReference type="AlphaFoldDB" id="A0A1F4UML1"/>
<evidence type="ECO:0000256" key="4">
    <source>
        <dbReference type="ARBA" id="ARBA00022801"/>
    </source>
</evidence>